<reference evidence="15" key="3">
    <citation type="submission" date="2018-04" db="EMBL/GenBank/DDBJ databases">
        <authorList>
            <person name="Illikoud N."/>
        </authorList>
    </citation>
    <scope>NUCLEOTIDE SEQUENCE [LARGE SCALE GENOMIC DNA]</scope>
</reference>
<evidence type="ECO:0000256" key="9">
    <source>
        <dbReference type="ARBA" id="ARBA00023065"/>
    </source>
</evidence>
<evidence type="ECO:0000256" key="11">
    <source>
        <dbReference type="HAMAP-Rule" id="MF_00276"/>
    </source>
</evidence>
<evidence type="ECO:0000256" key="2">
    <source>
        <dbReference type="ARBA" id="ARBA00022475"/>
    </source>
</evidence>
<evidence type="ECO:0000256" key="10">
    <source>
        <dbReference type="ARBA" id="ARBA00023136"/>
    </source>
</evidence>
<accession>A0A1D2KLK2</accession>
<keyword evidence="7 11" id="KW-0630">Potassium</keyword>
<proteinExistence type="inferred from homology"/>
<dbReference type="Proteomes" id="UP000243591">
    <property type="component" value="Chromosome"/>
</dbReference>
<dbReference type="NCBIfam" id="NF001454">
    <property type="entry name" value="PRK00315.1"/>
    <property type="match status" value="1"/>
</dbReference>
<dbReference type="GO" id="GO:0008556">
    <property type="term" value="F:P-type potassium transmembrane transporter activity"/>
    <property type="evidence" value="ECO:0007669"/>
    <property type="project" value="InterPro"/>
</dbReference>
<gene>
    <name evidence="11 13" type="primary">kdpC</name>
    <name evidence="13" type="ORF">BTBSAS_140036</name>
    <name evidence="12" type="ORF">CNY62_10980</name>
</gene>
<dbReference type="PANTHER" id="PTHR30042">
    <property type="entry name" value="POTASSIUM-TRANSPORTING ATPASE C CHAIN"/>
    <property type="match status" value="1"/>
</dbReference>
<dbReference type="PIRSF" id="PIRSF001296">
    <property type="entry name" value="K_ATPase_KdpC"/>
    <property type="match status" value="1"/>
</dbReference>
<dbReference type="InterPro" id="IPR003820">
    <property type="entry name" value="KdpC"/>
</dbReference>
<dbReference type="EMBL" id="CP023483">
    <property type="protein sequence ID" value="ATF26834.1"/>
    <property type="molecule type" value="Genomic_DNA"/>
</dbReference>
<keyword evidence="6 11" id="KW-0067">ATP-binding</keyword>
<evidence type="ECO:0000256" key="4">
    <source>
        <dbReference type="ARBA" id="ARBA00022692"/>
    </source>
</evidence>
<comment type="function">
    <text evidence="11">Part of the high-affinity ATP-driven potassium transport (or Kdp) system, which catalyzes the hydrolysis of ATP coupled with the electrogenic transport of potassium into the cytoplasm. This subunit acts as a catalytic chaperone that increases the ATP-binding affinity of the ATP-hydrolyzing subunit KdpB by the formation of a transient KdpB/KdpC/ATP ternary complex.</text>
</comment>
<reference evidence="13" key="2">
    <citation type="submission" date="2018-04" db="EMBL/GenBank/DDBJ databases">
        <authorList>
            <person name="Go L.Y."/>
            <person name="Mitchell J.A."/>
        </authorList>
    </citation>
    <scope>NUCLEOTIDE SEQUENCE</scope>
    <source>
        <strain evidence="13">BSAS1 3</strain>
    </source>
</reference>
<feature type="transmembrane region" description="Helical" evidence="11">
    <location>
        <begin position="12"/>
        <end position="38"/>
    </location>
</feature>
<evidence type="ECO:0000256" key="6">
    <source>
        <dbReference type="ARBA" id="ARBA00022840"/>
    </source>
</evidence>
<keyword evidence="8 11" id="KW-1133">Transmembrane helix</keyword>
<evidence type="ECO:0000256" key="8">
    <source>
        <dbReference type="ARBA" id="ARBA00022989"/>
    </source>
</evidence>
<dbReference type="OrthoDB" id="9809491at2"/>
<dbReference type="EMBL" id="OUNC01000006">
    <property type="protein sequence ID" value="SPP27404.1"/>
    <property type="molecule type" value="Genomic_DNA"/>
</dbReference>
<evidence type="ECO:0000256" key="7">
    <source>
        <dbReference type="ARBA" id="ARBA00022958"/>
    </source>
</evidence>
<keyword evidence="13" id="KW-0378">Hydrolase</keyword>
<keyword evidence="4 11" id="KW-0812">Transmembrane</keyword>
<dbReference type="STRING" id="2756.BFR44_05075"/>
<keyword evidence="3 11" id="KW-0633">Potassium transport</keyword>
<sequence length="191" mass="20369">MKIIKEIMMPGLKMLLVWTVICGVMYTLLLTGIGQLFFPSQANGSLVSAKSETGEKVVGSTLIGQAFTANYYLWGRPDTGEAASQLAPNSAKEKARVAERVAKIKAADPANKAAIPMELVTASASGVDPDISTATAAYQVKRIAEARHLSVAKVEKIIQNNTSGVKFDKMGTKLVHVLPVNLALDQLAPMK</sequence>
<name>A0A1D2KLK2_BROTH</name>
<dbReference type="KEGG" id="bths:CNY62_10980"/>
<comment type="subcellular location">
    <subcellularLocation>
        <location evidence="11">Cell membrane</location>
        <topology evidence="11">Single-pass membrane protein</topology>
    </subcellularLocation>
</comment>
<evidence type="ECO:0000256" key="3">
    <source>
        <dbReference type="ARBA" id="ARBA00022538"/>
    </source>
</evidence>
<dbReference type="GO" id="GO:0016787">
    <property type="term" value="F:hydrolase activity"/>
    <property type="evidence" value="ECO:0007669"/>
    <property type="project" value="UniProtKB-KW"/>
</dbReference>
<evidence type="ECO:0000313" key="15">
    <source>
        <dbReference type="Proteomes" id="UP000270190"/>
    </source>
</evidence>
<dbReference type="NCBIfam" id="TIGR00681">
    <property type="entry name" value="kdpC"/>
    <property type="match status" value="1"/>
</dbReference>
<evidence type="ECO:0000256" key="1">
    <source>
        <dbReference type="ARBA" id="ARBA00022448"/>
    </source>
</evidence>
<dbReference type="Proteomes" id="UP000270190">
    <property type="component" value="Unassembled WGS sequence"/>
</dbReference>
<comment type="similarity">
    <text evidence="11">Belongs to the KdpC family.</text>
</comment>
<comment type="subunit">
    <text evidence="11">The system is composed of three essential subunits: KdpA, KdpB and KdpC.</text>
</comment>
<evidence type="ECO:0000313" key="14">
    <source>
        <dbReference type="Proteomes" id="UP000243591"/>
    </source>
</evidence>
<evidence type="ECO:0000313" key="13">
    <source>
        <dbReference type="EMBL" id="SPP27404.1"/>
    </source>
</evidence>
<keyword evidence="10 11" id="KW-0472">Membrane</keyword>
<organism evidence="12 14">
    <name type="scientific">Brochothrix thermosphacta</name>
    <name type="common">Microbacterium thermosphactum</name>
    <dbReference type="NCBI Taxonomy" id="2756"/>
    <lineage>
        <taxon>Bacteria</taxon>
        <taxon>Bacillati</taxon>
        <taxon>Bacillota</taxon>
        <taxon>Bacilli</taxon>
        <taxon>Bacillales</taxon>
        <taxon>Listeriaceae</taxon>
        <taxon>Brochothrix</taxon>
    </lineage>
</organism>
<keyword evidence="2 11" id="KW-1003">Cell membrane</keyword>
<keyword evidence="9 11" id="KW-0406">Ion transport</keyword>
<dbReference type="GeneID" id="66536399"/>
<keyword evidence="14" id="KW-1185">Reference proteome</keyword>
<dbReference type="HAMAP" id="MF_00276">
    <property type="entry name" value="KdpC"/>
    <property type="match status" value="1"/>
</dbReference>
<dbReference type="GO" id="GO:0005524">
    <property type="term" value="F:ATP binding"/>
    <property type="evidence" value="ECO:0007669"/>
    <property type="project" value="UniProtKB-UniRule"/>
</dbReference>
<dbReference type="PANTHER" id="PTHR30042:SF2">
    <property type="entry name" value="POTASSIUM-TRANSPORTING ATPASE KDPC SUBUNIT"/>
    <property type="match status" value="1"/>
</dbReference>
<evidence type="ECO:0000313" key="12">
    <source>
        <dbReference type="EMBL" id="ATF26834.1"/>
    </source>
</evidence>
<dbReference type="AlphaFoldDB" id="A0A1D2KLK2"/>
<evidence type="ECO:0000256" key="5">
    <source>
        <dbReference type="ARBA" id="ARBA00022741"/>
    </source>
</evidence>
<keyword evidence="5 11" id="KW-0547">Nucleotide-binding</keyword>
<protein>
    <recommendedName>
        <fullName evidence="11">Potassium-transporting ATPase KdpC subunit</fullName>
    </recommendedName>
    <alternativeName>
        <fullName evidence="11">ATP phosphohydrolase [potassium-transporting] C chain</fullName>
    </alternativeName>
    <alternativeName>
        <fullName evidence="11">Potassium-binding and translocating subunit C</fullName>
    </alternativeName>
    <alternativeName>
        <fullName evidence="11">Potassium-translocating ATPase C chain</fullName>
    </alternativeName>
</protein>
<keyword evidence="1 11" id="KW-0813">Transport</keyword>
<reference evidence="12 14" key="1">
    <citation type="submission" date="2017-09" db="EMBL/GenBank/DDBJ databases">
        <title>Complete Genome Sequences of Two Strains of the Meat Spoilage Bacterium Brochothrix thermosphacta Isolated from Ground Chicken.</title>
        <authorList>
            <person name="Paoli G.C."/>
            <person name="Wijey C."/>
            <person name="Chen C.-Y."/>
            <person name="Nguyen L."/>
            <person name="Yan X."/>
            <person name="Irwin P.L."/>
        </authorList>
    </citation>
    <scope>NUCLEOTIDE SEQUENCE [LARGE SCALE GENOMIC DNA]</scope>
    <source>
        <strain evidence="12 14">BI</strain>
    </source>
</reference>
<dbReference type="Pfam" id="PF02669">
    <property type="entry name" value="KdpC"/>
    <property type="match status" value="1"/>
</dbReference>
<dbReference type="GO" id="GO:0005886">
    <property type="term" value="C:plasma membrane"/>
    <property type="evidence" value="ECO:0007669"/>
    <property type="project" value="UniProtKB-SubCell"/>
</dbReference>
<dbReference type="RefSeq" id="WP_069119031.1">
    <property type="nucleotide sequence ID" value="NZ_CBCPHX010000001.1"/>
</dbReference>